<dbReference type="EMBL" id="CP127173">
    <property type="protein sequence ID" value="WIV57987.1"/>
    <property type="molecule type" value="Genomic_DNA"/>
</dbReference>
<evidence type="ECO:0000313" key="1">
    <source>
        <dbReference type="EMBL" id="WIV57987.1"/>
    </source>
</evidence>
<evidence type="ECO:0008006" key="3">
    <source>
        <dbReference type="Google" id="ProtNLM"/>
    </source>
</evidence>
<keyword evidence="2" id="KW-1185">Reference proteome</keyword>
<protein>
    <recommendedName>
        <fullName evidence="3">Tetratricopeptide repeat protein</fullName>
    </recommendedName>
</protein>
<organism evidence="1 2">
    <name type="scientific">Amycolatopsis nalaikhensis</name>
    <dbReference type="NCBI Taxonomy" id="715472"/>
    <lineage>
        <taxon>Bacteria</taxon>
        <taxon>Bacillati</taxon>
        <taxon>Actinomycetota</taxon>
        <taxon>Actinomycetes</taxon>
        <taxon>Pseudonocardiales</taxon>
        <taxon>Pseudonocardiaceae</taxon>
        <taxon>Amycolatopsis</taxon>
    </lineage>
</organism>
<evidence type="ECO:0000313" key="2">
    <source>
        <dbReference type="Proteomes" id="UP001227101"/>
    </source>
</evidence>
<name>A0ABY8XR41_9PSEU</name>
<gene>
    <name evidence="1" type="ORF">QP939_04740</name>
</gene>
<dbReference type="Proteomes" id="UP001227101">
    <property type="component" value="Chromosome"/>
</dbReference>
<reference evidence="1 2" key="1">
    <citation type="submission" date="2023-06" db="EMBL/GenBank/DDBJ databases">
        <authorList>
            <person name="Oyuntsetseg B."/>
            <person name="Kim S.B."/>
        </authorList>
    </citation>
    <scope>NUCLEOTIDE SEQUENCE [LARGE SCALE GENOMIC DNA]</scope>
    <source>
        <strain evidence="1 2">2-2</strain>
    </source>
</reference>
<dbReference type="InterPro" id="IPR011990">
    <property type="entry name" value="TPR-like_helical_dom_sf"/>
</dbReference>
<dbReference type="RefSeq" id="WP_285455306.1">
    <property type="nucleotide sequence ID" value="NZ_CP127173.1"/>
</dbReference>
<proteinExistence type="predicted"/>
<sequence>MDEELAADGARYFADACSASGHTLSPPNGSPCRCEVVAARFEADRKARFEAQIYDVSKTLLKVDGSDTFPSAEWPMAALMRTVVDEITEPPWTFKSPPRRMVRITKALAHIGELGLPPDALVRVGLARKLRLMITSFVIAHFRFNESALPSSPVPAVQDWLDLAVSCIDSPTSEHISPNDELLSVIPSLWRGQFSAKIDEWLQTACIRDIVAWQLHADPHDPLTEEDLNIRGGHEAILWTVDRFSQTHYSTWHRTSLYWELRFSSNPEATAAEAGLTASTLLQRPSHTGLVVEAIVSRASFALDHETSVRDITHDQLEHQVIFLLQRGFAAEAVATLRAVLRLYPGLNNVRSMLGFCLITTDPTEALSVIDRVHPEENLPAELILINRISALLRIRDFDSARQQLEGAISTFTDEVEYLLWQPADLAAKSTNPSNLAALTAKSWGLQARAVLNEARPT</sequence>
<dbReference type="SUPFAM" id="SSF48452">
    <property type="entry name" value="TPR-like"/>
    <property type="match status" value="1"/>
</dbReference>
<accession>A0ABY8XR41</accession>